<evidence type="ECO:0000313" key="1">
    <source>
        <dbReference type="EMBL" id="KAK6114885.1"/>
    </source>
</evidence>
<dbReference type="PANTHER" id="PTHR33674:SF8">
    <property type="entry name" value="OS01G0833400 PROTEIN"/>
    <property type="match status" value="1"/>
</dbReference>
<gene>
    <name evidence="1" type="ORF">DH2020_007154</name>
</gene>
<proteinExistence type="predicted"/>
<keyword evidence="2" id="KW-1185">Reference proteome</keyword>
<reference evidence="1 2" key="1">
    <citation type="journal article" date="2021" name="Comput. Struct. Biotechnol. J.">
        <title>De novo genome assembly of the potent medicinal plant Rehmannia glutinosa using nanopore technology.</title>
        <authorList>
            <person name="Ma L."/>
            <person name="Dong C."/>
            <person name="Song C."/>
            <person name="Wang X."/>
            <person name="Zheng X."/>
            <person name="Niu Y."/>
            <person name="Chen S."/>
            <person name="Feng W."/>
        </authorList>
    </citation>
    <scope>NUCLEOTIDE SEQUENCE [LARGE SCALE GENOMIC DNA]</scope>
    <source>
        <strain evidence="1">DH-2019</strain>
    </source>
</reference>
<dbReference type="Proteomes" id="UP001318860">
    <property type="component" value="Unassembled WGS sequence"/>
</dbReference>
<evidence type="ECO:0000313" key="2">
    <source>
        <dbReference type="Proteomes" id="UP001318860"/>
    </source>
</evidence>
<protein>
    <submittedName>
        <fullName evidence="1">Uncharacterized protein</fullName>
    </submittedName>
</protein>
<dbReference type="EMBL" id="JABTTQ020003506">
    <property type="protein sequence ID" value="KAK6114885.1"/>
    <property type="molecule type" value="Genomic_DNA"/>
</dbReference>
<name>A0ABR0TY89_REHGL</name>
<dbReference type="Pfam" id="PF24046">
    <property type="entry name" value="At4g08330"/>
    <property type="match status" value="1"/>
</dbReference>
<dbReference type="InterPro" id="IPR045282">
    <property type="entry name" value="At4g08330-like"/>
</dbReference>
<organism evidence="1 2">
    <name type="scientific">Rehmannia glutinosa</name>
    <name type="common">Chinese foxglove</name>
    <dbReference type="NCBI Taxonomy" id="99300"/>
    <lineage>
        <taxon>Eukaryota</taxon>
        <taxon>Viridiplantae</taxon>
        <taxon>Streptophyta</taxon>
        <taxon>Embryophyta</taxon>
        <taxon>Tracheophyta</taxon>
        <taxon>Spermatophyta</taxon>
        <taxon>Magnoliopsida</taxon>
        <taxon>eudicotyledons</taxon>
        <taxon>Gunneridae</taxon>
        <taxon>Pentapetalae</taxon>
        <taxon>asterids</taxon>
        <taxon>lamiids</taxon>
        <taxon>Lamiales</taxon>
        <taxon>Orobanchaceae</taxon>
        <taxon>Rehmannieae</taxon>
        <taxon>Rehmannia</taxon>
    </lineage>
</organism>
<dbReference type="PANTHER" id="PTHR33674">
    <property type="entry name" value="METHIONINE-S-OXIDE REDUCTASE"/>
    <property type="match status" value="1"/>
</dbReference>
<accession>A0ABR0TY89</accession>
<sequence>METSYGYSSNYQYSGSFAASRRDVTYRKFGSGSIPLKLMQGSIDMLHCIISYGEKISNSFGMVTIRLQNTENRCHDVPCCGSCGYDLNLNSSSRNMSTFGSKYGKSIKKGIISFFSIDESRFSQIEEFSCVPYFISKHSWGFFRRKTKLLCRKCGNHIGYARDDNNANSYHLITNGSGSPSGTEISNKRKYDIKIRSLQPSSAGFGTPLVL</sequence>
<comment type="caution">
    <text evidence="1">The sequence shown here is derived from an EMBL/GenBank/DDBJ whole genome shotgun (WGS) entry which is preliminary data.</text>
</comment>